<evidence type="ECO:0000313" key="3">
    <source>
        <dbReference type="Proteomes" id="UP001501410"/>
    </source>
</evidence>
<dbReference type="Pfam" id="PF13579">
    <property type="entry name" value="Glyco_trans_4_4"/>
    <property type="match status" value="1"/>
</dbReference>
<dbReference type="InterPro" id="IPR028098">
    <property type="entry name" value="Glyco_trans_4-like_N"/>
</dbReference>
<organism evidence="2 3">
    <name type="scientific">Rurimicrobium arvi</name>
    <dbReference type="NCBI Taxonomy" id="2049916"/>
    <lineage>
        <taxon>Bacteria</taxon>
        <taxon>Pseudomonadati</taxon>
        <taxon>Bacteroidota</taxon>
        <taxon>Chitinophagia</taxon>
        <taxon>Chitinophagales</taxon>
        <taxon>Chitinophagaceae</taxon>
        <taxon>Rurimicrobium</taxon>
    </lineage>
</organism>
<sequence length="398" mass="45405">MKDGGALAMYAMIQGWQEQGWEVHVLAMNTSRHRVAHAQLPELFRQIASFEMVDVDTDIRWSRVFGNLMLSRKPEHAQRFFKKEFARRLKVLVQQVRPALIQFESIYLHEYMPELRRISGDALIVQRLHNVEHEIWARLARQTTGALKKAYLENLARRIAVYERQVWSECDAVIPITQKDADYIRHSNIDTPQIVIPYGMHWSDTESEIPGGRWKAYHIGAMDWKPNAEAMDWMRDAIVPAVQARVKEFTFDFAGRSMPERFLNREQSSSFNCCGEVADAQAFIADKQILIVPLKSGSGLRVKTLEAMAAGKLVISTSVGIQGIDALDNIHFLKADTASEFADKLEWVMQHPQAAQRIVANAKDLLRAHHSLPALMQQLSVFTDTLFVSQHKKTVTVS</sequence>
<dbReference type="Pfam" id="PF13692">
    <property type="entry name" value="Glyco_trans_1_4"/>
    <property type="match status" value="1"/>
</dbReference>
<feature type="domain" description="Glycosyltransferase subfamily 4-like N-terminal" evidence="1">
    <location>
        <begin position="4"/>
        <end position="199"/>
    </location>
</feature>
<gene>
    <name evidence="2" type="ORF">GCM10023092_03560</name>
</gene>
<accession>A0ABP8MEP8</accession>
<dbReference type="EMBL" id="BAABEZ010000002">
    <property type="protein sequence ID" value="GAA4449423.1"/>
    <property type="molecule type" value="Genomic_DNA"/>
</dbReference>
<reference evidence="3" key="1">
    <citation type="journal article" date="2019" name="Int. J. Syst. Evol. Microbiol.">
        <title>The Global Catalogue of Microorganisms (GCM) 10K type strain sequencing project: providing services to taxonomists for standard genome sequencing and annotation.</title>
        <authorList>
            <consortium name="The Broad Institute Genomics Platform"/>
            <consortium name="The Broad Institute Genome Sequencing Center for Infectious Disease"/>
            <person name="Wu L."/>
            <person name="Ma J."/>
        </authorList>
    </citation>
    <scope>NUCLEOTIDE SEQUENCE [LARGE SCALE GENOMIC DNA]</scope>
    <source>
        <strain evidence="3">JCM 31921</strain>
    </source>
</reference>
<name>A0ABP8MEP8_9BACT</name>
<dbReference type="Gene3D" id="3.40.50.2000">
    <property type="entry name" value="Glycogen Phosphorylase B"/>
    <property type="match status" value="2"/>
</dbReference>
<dbReference type="Proteomes" id="UP001501410">
    <property type="component" value="Unassembled WGS sequence"/>
</dbReference>
<evidence type="ECO:0000313" key="2">
    <source>
        <dbReference type="EMBL" id="GAA4449423.1"/>
    </source>
</evidence>
<comment type="caution">
    <text evidence="2">The sequence shown here is derived from an EMBL/GenBank/DDBJ whole genome shotgun (WGS) entry which is preliminary data.</text>
</comment>
<dbReference type="CDD" id="cd03801">
    <property type="entry name" value="GT4_PimA-like"/>
    <property type="match status" value="1"/>
</dbReference>
<keyword evidence="3" id="KW-1185">Reference proteome</keyword>
<protein>
    <recommendedName>
        <fullName evidence="1">Glycosyltransferase subfamily 4-like N-terminal domain-containing protein</fullName>
    </recommendedName>
</protein>
<dbReference type="SUPFAM" id="SSF53756">
    <property type="entry name" value="UDP-Glycosyltransferase/glycogen phosphorylase"/>
    <property type="match status" value="1"/>
</dbReference>
<dbReference type="PANTHER" id="PTHR12526">
    <property type="entry name" value="GLYCOSYLTRANSFERASE"/>
    <property type="match status" value="1"/>
</dbReference>
<evidence type="ECO:0000259" key="1">
    <source>
        <dbReference type="Pfam" id="PF13579"/>
    </source>
</evidence>
<proteinExistence type="predicted"/>